<feature type="binding site" evidence="10">
    <location>
        <begin position="131"/>
        <end position="133"/>
    </location>
    <ligand>
        <name>a peptide</name>
        <dbReference type="ChEBI" id="CHEBI:60466"/>
    </ligand>
</feature>
<dbReference type="SUPFAM" id="SSF55486">
    <property type="entry name" value="Metalloproteases ('zincins'), catalytic domain"/>
    <property type="match status" value="1"/>
</dbReference>
<dbReference type="PANTHER" id="PTHR45726">
    <property type="entry name" value="LEUKOTRIENE A-4 HYDROLASE"/>
    <property type="match status" value="1"/>
</dbReference>
<feature type="active site" description="Proton donor" evidence="9">
    <location>
        <position position="393"/>
    </location>
</feature>
<feature type="binding site" evidence="10">
    <location>
        <begin position="275"/>
        <end position="280"/>
    </location>
    <ligand>
        <name>a peptide</name>
        <dbReference type="ChEBI" id="CHEBI:60466"/>
    </ligand>
</feature>
<feature type="domain" description="Peptidase M1 leukotriene A4 hydrolase/aminopeptidase C-terminal" evidence="12">
    <location>
        <begin position="479"/>
        <end position="643"/>
    </location>
</feature>
<feature type="binding site" evidence="10">
    <location>
        <begin position="601"/>
        <end position="603"/>
    </location>
    <ligand>
        <name>a peptide</name>
        <dbReference type="ChEBI" id="CHEBI:60466"/>
    </ligand>
</feature>
<proteinExistence type="inferred from homology"/>
<dbReference type="OrthoDB" id="79562at2759"/>
<dbReference type="GO" id="GO:0008237">
    <property type="term" value="F:metallopeptidase activity"/>
    <property type="evidence" value="ECO:0007669"/>
    <property type="project" value="UniProtKB-KW"/>
</dbReference>
<evidence type="ECO:0000256" key="6">
    <source>
        <dbReference type="ARBA" id="ARBA00022801"/>
    </source>
</evidence>
<dbReference type="SMART" id="SM01263">
    <property type="entry name" value="Leuk-A4-hydro_C"/>
    <property type="match status" value="1"/>
</dbReference>
<evidence type="ECO:0000256" key="10">
    <source>
        <dbReference type="PIRSR" id="PIRSR634015-2"/>
    </source>
</evidence>
<accession>A0A0C9ZQY5</accession>
<keyword evidence="4" id="KW-0645">Protease</keyword>
<feature type="active site" description="Proton acceptor" evidence="9">
    <location>
        <position position="305"/>
    </location>
</feature>
<dbReference type="InterPro" id="IPR001930">
    <property type="entry name" value="Peptidase_M1"/>
</dbReference>
<feature type="binding site" evidence="11">
    <location>
        <position position="304"/>
    </location>
    <ligand>
        <name>Zn(2+)</name>
        <dbReference type="ChEBI" id="CHEBI:29105"/>
        <note>catalytic</note>
    </ligand>
</feature>
<comment type="similarity">
    <text evidence="2">Belongs to the peptidase M1 family.</text>
</comment>
<dbReference type="Pfam" id="PF09127">
    <property type="entry name" value="Leuk-A4-hydro_C"/>
    <property type="match status" value="1"/>
</dbReference>
<dbReference type="PANTHER" id="PTHR45726:SF3">
    <property type="entry name" value="LEUKOTRIENE A-4 HYDROLASE"/>
    <property type="match status" value="1"/>
</dbReference>
<evidence type="ECO:0000256" key="11">
    <source>
        <dbReference type="PIRSR" id="PIRSR634015-3"/>
    </source>
</evidence>
<evidence type="ECO:0000259" key="12">
    <source>
        <dbReference type="SMART" id="SM01263"/>
    </source>
</evidence>
<evidence type="ECO:0000256" key="8">
    <source>
        <dbReference type="ARBA" id="ARBA00023049"/>
    </source>
</evidence>
<dbReference type="FunFam" id="3.30.2010.30:FF:000001">
    <property type="entry name" value="Leukotriene A(4) hydrolase"/>
    <property type="match status" value="1"/>
</dbReference>
<dbReference type="InterPro" id="IPR015211">
    <property type="entry name" value="Peptidase_M1_C"/>
</dbReference>
<dbReference type="Proteomes" id="UP000054018">
    <property type="component" value="Unassembled WGS sequence"/>
</dbReference>
<sequence length="652" mass="73648">MADPTSQSNYLLIATRHLSLEWTLDFLTRTVRGTVVYELEVKGNEVAEVILDTADLVIDSIHVDGDSVAFTLGVKHTVMGSALHIPFPCPATKGASVKLTIEYETTTDCTALQWLDKEQTQGGKFPFLFSQCQPIYARSLVPIQDTPSVKFTYNARVTAVLPILMSAILISPPSTGPPHDGRKIGQDQVTYVFQQPVPIPSYLLAIASGNLRYRPLPVPKGKDWTSGVWAEEELVDAAEWEFKEDTTKFLEAEEKITMPYRFGVYDLLVLPPSFPYGGMENACVTFVTPTLLTGDRTLVDVVVHEITHSWFGNGVTHADACHFWLNEGWTTYIERLLQEILQTPAHRGFSFLIGSKMLYDDLKLYESRPSYQRLQIAFEYGENPDDAYSSVPYEKGANFLLHIERTLGGLDVFLPYVKNYVQTFMGKSITTQQWKDHLYAYYREHGTRDNVEALDSLNWDAWLHGEGLTLPIPVDYDVTLAHQSNLLADRWDKARTATNLHELFKASDLQELNANQIVVFLERLQSYPALPKVHISFLGSTYSFATTPNAEIRLRFYQVALLDPQSDAARQYAVDAAAWVVGEETPKGSGEEGRKGVIKGRMKFCRPIFRALYTVDAELALRTYRRHKLAFHPIARNLIEKVRIGGAFMIRR</sequence>
<dbReference type="GO" id="GO:0006508">
    <property type="term" value="P:proteolysis"/>
    <property type="evidence" value="ECO:0007669"/>
    <property type="project" value="UniProtKB-KW"/>
</dbReference>
<dbReference type="CDD" id="cd09599">
    <property type="entry name" value="M1_LTA4H"/>
    <property type="match status" value="1"/>
</dbReference>
<keyword evidence="6" id="KW-0378">Hydrolase</keyword>
<dbReference type="InterPro" id="IPR042097">
    <property type="entry name" value="Aminopeptidase_N-like_N_sf"/>
</dbReference>
<dbReference type="Pfam" id="PF17900">
    <property type="entry name" value="Peptidase_M1_N"/>
    <property type="match status" value="1"/>
</dbReference>
<dbReference type="InterPro" id="IPR016024">
    <property type="entry name" value="ARM-type_fold"/>
</dbReference>
<name>A0A0C9ZQY5_9AGAM</name>
<evidence type="ECO:0000256" key="1">
    <source>
        <dbReference type="ARBA" id="ARBA00004496"/>
    </source>
</evidence>
<keyword evidence="5 11" id="KW-0479">Metal-binding</keyword>
<dbReference type="GO" id="GO:0004301">
    <property type="term" value="F:epoxide hydrolase activity"/>
    <property type="evidence" value="ECO:0007669"/>
    <property type="project" value="TreeGrafter"/>
</dbReference>
<dbReference type="Gene3D" id="3.30.2010.30">
    <property type="match status" value="1"/>
</dbReference>
<evidence type="ECO:0000256" key="5">
    <source>
        <dbReference type="ARBA" id="ARBA00022723"/>
    </source>
</evidence>
<dbReference type="Gene3D" id="1.25.40.320">
    <property type="entry name" value="Peptidase M1, leukotriene A4 hydrolase/aminopeptidase C-terminal domain"/>
    <property type="match status" value="1"/>
</dbReference>
<organism evidence="13 14">
    <name type="scientific">Pisolithus microcarpus 441</name>
    <dbReference type="NCBI Taxonomy" id="765257"/>
    <lineage>
        <taxon>Eukaryota</taxon>
        <taxon>Fungi</taxon>
        <taxon>Dikarya</taxon>
        <taxon>Basidiomycota</taxon>
        <taxon>Agaricomycotina</taxon>
        <taxon>Agaricomycetes</taxon>
        <taxon>Agaricomycetidae</taxon>
        <taxon>Boletales</taxon>
        <taxon>Sclerodermatineae</taxon>
        <taxon>Pisolithaceae</taxon>
        <taxon>Pisolithus</taxon>
    </lineage>
</organism>
<dbReference type="PRINTS" id="PR00756">
    <property type="entry name" value="ALADIPTASE"/>
</dbReference>
<dbReference type="InterPro" id="IPR049980">
    <property type="entry name" value="LTA4H_cat"/>
</dbReference>
<evidence type="ECO:0000256" key="4">
    <source>
        <dbReference type="ARBA" id="ARBA00022670"/>
    </source>
</evidence>
<dbReference type="FunFam" id="1.10.390.10:FF:000003">
    <property type="entry name" value="Leukotriene A(4) hydrolase"/>
    <property type="match status" value="1"/>
</dbReference>
<dbReference type="HOGENOM" id="CLU_014505_1_2_1"/>
<evidence type="ECO:0000256" key="3">
    <source>
        <dbReference type="ARBA" id="ARBA00022490"/>
    </source>
</evidence>
<dbReference type="EMBL" id="KN833743">
    <property type="protein sequence ID" value="KIK22133.1"/>
    <property type="molecule type" value="Genomic_DNA"/>
</dbReference>
<dbReference type="Gene3D" id="1.10.390.10">
    <property type="entry name" value="Neutral Protease Domain 2"/>
    <property type="match status" value="1"/>
</dbReference>
<comment type="cofactor">
    <cofactor evidence="11">
        <name>Zn(2+)</name>
        <dbReference type="ChEBI" id="CHEBI:29105"/>
    </cofactor>
    <text evidence="11">Binds 1 zinc ion per subunit.</text>
</comment>
<dbReference type="InterPro" id="IPR034015">
    <property type="entry name" value="M1_LTA4H"/>
</dbReference>
<dbReference type="FunFam" id="2.60.40.1730:FF:000004">
    <property type="entry name" value="Leukotriene A(4) hydrolase"/>
    <property type="match status" value="1"/>
</dbReference>
<evidence type="ECO:0000313" key="14">
    <source>
        <dbReference type="Proteomes" id="UP000054018"/>
    </source>
</evidence>
<dbReference type="Pfam" id="PF01433">
    <property type="entry name" value="Peptidase_M1"/>
    <property type="match status" value="1"/>
</dbReference>
<dbReference type="GO" id="GO:0008270">
    <property type="term" value="F:zinc ion binding"/>
    <property type="evidence" value="ECO:0007669"/>
    <property type="project" value="InterPro"/>
</dbReference>
<comment type="subcellular location">
    <subcellularLocation>
        <location evidence="1">Cytoplasm</location>
    </subcellularLocation>
</comment>
<reference evidence="13 14" key="1">
    <citation type="submission" date="2014-04" db="EMBL/GenBank/DDBJ databases">
        <authorList>
            <consortium name="DOE Joint Genome Institute"/>
            <person name="Kuo A."/>
            <person name="Kohler A."/>
            <person name="Costa M.D."/>
            <person name="Nagy L.G."/>
            <person name="Floudas D."/>
            <person name="Copeland A."/>
            <person name="Barry K.W."/>
            <person name="Cichocki N."/>
            <person name="Veneault-Fourrey C."/>
            <person name="LaButti K."/>
            <person name="Lindquist E.A."/>
            <person name="Lipzen A."/>
            <person name="Lundell T."/>
            <person name="Morin E."/>
            <person name="Murat C."/>
            <person name="Sun H."/>
            <person name="Tunlid A."/>
            <person name="Henrissat B."/>
            <person name="Grigoriev I.V."/>
            <person name="Hibbett D.S."/>
            <person name="Martin F."/>
            <person name="Nordberg H.P."/>
            <person name="Cantor M.N."/>
            <person name="Hua S.X."/>
        </authorList>
    </citation>
    <scope>NUCLEOTIDE SEQUENCE [LARGE SCALE GENOMIC DNA]</scope>
    <source>
        <strain evidence="13 14">441</strain>
    </source>
</reference>
<dbReference type="STRING" id="765257.A0A0C9ZQY5"/>
<feature type="binding site" evidence="11">
    <location>
        <position position="308"/>
    </location>
    <ligand>
        <name>Zn(2+)</name>
        <dbReference type="ChEBI" id="CHEBI:29105"/>
        <note>catalytic</note>
    </ligand>
</feature>
<keyword evidence="14" id="KW-1185">Reference proteome</keyword>
<dbReference type="AlphaFoldDB" id="A0A0C9ZQY5"/>
<keyword evidence="8" id="KW-0482">Metalloprotease</keyword>
<evidence type="ECO:0000256" key="2">
    <source>
        <dbReference type="ARBA" id="ARBA00010136"/>
    </source>
</evidence>
<protein>
    <recommendedName>
        <fullName evidence="12">Peptidase M1 leukotriene A4 hydrolase/aminopeptidase C-terminal domain-containing protein</fullName>
    </recommendedName>
</protein>
<evidence type="ECO:0000313" key="13">
    <source>
        <dbReference type="EMBL" id="KIK22133.1"/>
    </source>
</evidence>
<dbReference type="InterPro" id="IPR038502">
    <property type="entry name" value="M1_LTA-4_hydro/amino_C_sf"/>
</dbReference>
<dbReference type="GO" id="GO:0004177">
    <property type="term" value="F:aminopeptidase activity"/>
    <property type="evidence" value="ECO:0007669"/>
    <property type="project" value="TreeGrafter"/>
</dbReference>
<dbReference type="InterPro" id="IPR027268">
    <property type="entry name" value="Peptidase_M4/M1_CTD_sf"/>
</dbReference>
<reference evidence="14" key="2">
    <citation type="submission" date="2015-01" db="EMBL/GenBank/DDBJ databases">
        <title>Evolutionary Origins and Diversification of the Mycorrhizal Mutualists.</title>
        <authorList>
            <consortium name="DOE Joint Genome Institute"/>
            <consortium name="Mycorrhizal Genomics Consortium"/>
            <person name="Kohler A."/>
            <person name="Kuo A."/>
            <person name="Nagy L.G."/>
            <person name="Floudas D."/>
            <person name="Copeland A."/>
            <person name="Barry K.W."/>
            <person name="Cichocki N."/>
            <person name="Veneault-Fourrey C."/>
            <person name="LaButti K."/>
            <person name="Lindquist E.A."/>
            <person name="Lipzen A."/>
            <person name="Lundell T."/>
            <person name="Morin E."/>
            <person name="Murat C."/>
            <person name="Riley R."/>
            <person name="Ohm R."/>
            <person name="Sun H."/>
            <person name="Tunlid A."/>
            <person name="Henrissat B."/>
            <person name="Grigoriev I.V."/>
            <person name="Hibbett D.S."/>
            <person name="Martin F."/>
        </authorList>
    </citation>
    <scope>NUCLEOTIDE SEQUENCE [LARGE SCALE GENOMIC DNA]</scope>
    <source>
        <strain evidence="14">441</strain>
    </source>
</reference>
<keyword evidence="7 11" id="KW-0862">Zinc</keyword>
<evidence type="ECO:0000256" key="9">
    <source>
        <dbReference type="PIRSR" id="PIRSR634015-1"/>
    </source>
</evidence>
<keyword evidence="3" id="KW-0963">Cytoplasm</keyword>
<feature type="binding site" evidence="11">
    <location>
        <position position="327"/>
    </location>
    <ligand>
        <name>Zn(2+)</name>
        <dbReference type="ChEBI" id="CHEBI:29105"/>
        <note>catalytic</note>
    </ligand>
</feature>
<evidence type="ECO:0000256" key="7">
    <source>
        <dbReference type="ARBA" id="ARBA00022833"/>
    </source>
</evidence>
<dbReference type="InterPro" id="IPR014782">
    <property type="entry name" value="Peptidase_M1_dom"/>
</dbReference>
<dbReference type="Gene3D" id="2.60.40.1730">
    <property type="entry name" value="tricorn interacting facor f3 domain"/>
    <property type="match status" value="1"/>
</dbReference>
<dbReference type="InterPro" id="IPR045357">
    <property type="entry name" value="Aminopeptidase_N-like_N"/>
</dbReference>
<dbReference type="GO" id="GO:0005829">
    <property type="term" value="C:cytosol"/>
    <property type="evidence" value="ECO:0007669"/>
    <property type="project" value="TreeGrafter"/>
</dbReference>
<dbReference type="SUPFAM" id="SSF63737">
    <property type="entry name" value="Leukotriene A4 hydrolase N-terminal domain"/>
    <property type="match status" value="1"/>
</dbReference>
<dbReference type="SUPFAM" id="SSF48371">
    <property type="entry name" value="ARM repeat"/>
    <property type="match status" value="2"/>
</dbReference>
<gene>
    <name evidence="13" type="ORF">PISMIDRAFT_103020</name>
</gene>